<keyword evidence="5 13" id="KW-0679">Respiratory chain</keyword>
<evidence type="ECO:0000256" key="8">
    <source>
        <dbReference type="ARBA" id="ARBA00022982"/>
    </source>
</evidence>
<evidence type="ECO:0000256" key="3">
    <source>
        <dbReference type="ARBA" id="ARBA00016324"/>
    </source>
</evidence>
<evidence type="ECO:0000256" key="14">
    <source>
        <dbReference type="SAM" id="MobiDB-lite"/>
    </source>
</evidence>
<evidence type="ECO:0000256" key="6">
    <source>
        <dbReference type="ARBA" id="ARBA00022692"/>
    </source>
</evidence>
<protein>
    <recommendedName>
        <fullName evidence="3 13">Cytochrome b-c1 complex subunit 8</fullName>
    </recommendedName>
    <alternativeName>
        <fullName evidence="13">Complex III subunit 8</fullName>
    </alternativeName>
</protein>
<dbReference type="GO" id="GO:0005743">
    <property type="term" value="C:mitochondrial inner membrane"/>
    <property type="evidence" value="ECO:0007669"/>
    <property type="project" value="UniProtKB-SubCell"/>
</dbReference>
<dbReference type="InterPro" id="IPR036642">
    <property type="entry name" value="Cyt_bc1_su8_sf"/>
</dbReference>
<dbReference type="AlphaFoldDB" id="A0A8I6A9S1"/>
<organism evidence="15 16">
    <name type="scientific">Rattus norvegicus</name>
    <name type="common">Rat</name>
    <dbReference type="NCBI Taxonomy" id="10116"/>
    <lineage>
        <taxon>Eukaryota</taxon>
        <taxon>Metazoa</taxon>
        <taxon>Chordata</taxon>
        <taxon>Craniata</taxon>
        <taxon>Vertebrata</taxon>
        <taxon>Euteleostomi</taxon>
        <taxon>Mammalia</taxon>
        <taxon>Eutheria</taxon>
        <taxon>Euarchontoglires</taxon>
        <taxon>Glires</taxon>
        <taxon>Rodentia</taxon>
        <taxon>Myomorpha</taxon>
        <taxon>Muroidea</taxon>
        <taxon>Muridae</taxon>
        <taxon>Murinae</taxon>
        <taxon>Rattus</taxon>
    </lineage>
</organism>
<comment type="subunit">
    <text evidence="12 13">Component of the ubiquinol-cytochrome c oxidoreductase (cytochrome b-c1 complex, complex III, CIII), a multisubunit enzyme composed of 11 subunits. The complex is composed of 3 respiratory subunits cytochrome b, cytochrome c1 and Rieske protein UQCRFS1, 2 core protein subunits UQCRC1/QCR1 and UQCRC2/QCR2, and 6 low-molecular weight protein subunits UQCRH/QCR6, UQCRB/QCR7, UQCRQ/QCR8, UQCR10/QCR9, UQCR11/QCR10 and subunit 9, the cleavage product of Rieske protein UQCRFS1. The complex exists as an obligatory dimer and forms supercomplexes (SCs) in the inner mitochondrial membrane with NADH-ubiquinone oxidoreductase (complex I, CI) and cytochrome c oxidase (complex IV, CIV), resulting in different assemblies (supercomplex SCI(1)III(2)IV(1) and megacomplex MCI(2)III(2)IV(2)). Interacts with UQCC6.</text>
</comment>
<evidence type="ECO:0000313" key="17">
    <source>
        <dbReference type="RGD" id="150343138"/>
    </source>
</evidence>
<comment type="function">
    <text evidence="13">Component of the ubiquinol-cytochrome c oxidoreductase, a multisubunit transmembrane complex that is part of the mitochondrial electron transport chain which drives oxidative phosphorylation. The complex plays an important role in the uptake of multiple carbon sources present in different host niches.</text>
</comment>
<dbReference type="GeneTree" id="ENSGT01060000252341"/>
<evidence type="ECO:0000256" key="7">
    <source>
        <dbReference type="ARBA" id="ARBA00022792"/>
    </source>
</evidence>
<name>A0A8I6A9S1_RAT</name>
<keyword evidence="9" id="KW-1133">Transmembrane helix</keyword>
<evidence type="ECO:0000256" key="2">
    <source>
        <dbReference type="ARBA" id="ARBA00007668"/>
    </source>
</evidence>
<evidence type="ECO:0000256" key="1">
    <source>
        <dbReference type="ARBA" id="ARBA00004434"/>
    </source>
</evidence>
<evidence type="ECO:0000313" key="15">
    <source>
        <dbReference type="Ensembl" id="ENSRNOP00000088424.1"/>
    </source>
</evidence>
<keyword evidence="10 13" id="KW-0496">Mitochondrion</keyword>
<dbReference type="InterPro" id="IPR004205">
    <property type="entry name" value="Cyt_bc1_su8"/>
</dbReference>
<keyword evidence="8 13" id="KW-0249">Electron transport</keyword>
<dbReference type="Gene3D" id="1.20.5.210">
    <property type="entry name" value="Cytochrome b-c1 complex subunit 8"/>
    <property type="match status" value="1"/>
</dbReference>
<feature type="region of interest" description="Disordered" evidence="14">
    <location>
        <begin position="110"/>
        <end position="142"/>
    </location>
</feature>
<evidence type="ECO:0000256" key="11">
    <source>
        <dbReference type="ARBA" id="ARBA00023136"/>
    </source>
</evidence>
<dbReference type="GO" id="GO:0045275">
    <property type="term" value="C:respiratory chain complex III"/>
    <property type="evidence" value="ECO:0007669"/>
    <property type="project" value="UniProtKB-UniRule"/>
</dbReference>
<dbReference type="Ensembl" id="ENSRNOT00000109133.2">
    <property type="protein sequence ID" value="ENSRNOP00000088424.1"/>
    <property type="gene ID" value="ENSRNOG00000070267.2"/>
</dbReference>
<dbReference type="Proteomes" id="UP000002494">
    <property type="component" value="Chromosome 20"/>
</dbReference>
<sequence length="142" mass="16273">VGRKFGNPTRIRHLISYSWSPFEQRELFQQRHPQGALCERILRVAPPPFVVFSLIYTWGNQELEQQCTKMTSLHLIDSPLPPFSGRGIHTVVLKTMNYVWTPKEKHRKTTSGGCFEGMAHRGGEGSGQDRGGWSHRSQEARR</sequence>
<keyword evidence="7 13" id="KW-0999">Mitochondrion inner membrane</keyword>
<dbReference type="RGD" id="150343138">
    <property type="gene designation" value="ENSRNOG00000070267"/>
</dbReference>
<evidence type="ECO:0000256" key="4">
    <source>
        <dbReference type="ARBA" id="ARBA00022448"/>
    </source>
</evidence>
<evidence type="ECO:0000256" key="5">
    <source>
        <dbReference type="ARBA" id="ARBA00022660"/>
    </source>
</evidence>
<evidence type="ECO:0000256" key="9">
    <source>
        <dbReference type="ARBA" id="ARBA00022989"/>
    </source>
</evidence>
<keyword evidence="6" id="KW-0812">Transmembrane</keyword>
<proteinExistence type="inferred from homology"/>
<evidence type="ECO:0000256" key="12">
    <source>
        <dbReference type="ARBA" id="ARBA00047105"/>
    </source>
</evidence>
<accession>A0A8I6A9S1</accession>
<reference evidence="15" key="3">
    <citation type="submission" date="2025-09" db="UniProtKB">
        <authorList>
            <consortium name="Ensembl"/>
        </authorList>
    </citation>
    <scope>IDENTIFICATION</scope>
    <source>
        <strain evidence="15">Brown Norway</strain>
    </source>
</reference>
<dbReference type="GO" id="GO:0006122">
    <property type="term" value="P:mitochondrial electron transport, ubiquinol to cytochrome c"/>
    <property type="evidence" value="ECO:0007669"/>
    <property type="project" value="UniProtKB-UniRule"/>
</dbReference>
<dbReference type="OrthoDB" id="6683853at2759"/>
<dbReference type="Pfam" id="PF02939">
    <property type="entry name" value="UcrQ"/>
    <property type="match status" value="1"/>
</dbReference>
<evidence type="ECO:0000256" key="13">
    <source>
        <dbReference type="RuleBase" id="RU368118"/>
    </source>
</evidence>
<keyword evidence="4 13" id="KW-0813">Transport</keyword>
<comment type="similarity">
    <text evidence="2 13">Belongs to the UQCRQ/QCR8 family.</text>
</comment>
<comment type="subcellular location">
    <subcellularLocation>
        <location evidence="1 13">Mitochondrion inner membrane</location>
        <topology evidence="1 13">Single-pass membrane protein</topology>
    </subcellularLocation>
</comment>
<gene>
    <name evidence="17" type="primary">ENSRNOG00000070267</name>
</gene>
<reference evidence="15" key="1">
    <citation type="submission" date="2024-01" db="EMBL/GenBank/DDBJ databases">
        <title>GRCr8: a new rat reference genome assembly contstructed from accurate long reads and long range scaffolding.</title>
        <authorList>
            <person name="Doris P.A."/>
            <person name="Kalbfleisch T."/>
            <person name="Li K."/>
            <person name="Howe K."/>
            <person name="Wood J."/>
        </authorList>
    </citation>
    <scope>NUCLEOTIDE SEQUENCE [LARGE SCALE GENOMIC DNA]</scope>
    <source>
        <strain evidence="15">Brown Norway</strain>
    </source>
</reference>
<keyword evidence="11" id="KW-0472">Membrane</keyword>
<evidence type="ECO:0000256" key="10">
    <source>
        <dbReference type="ARBA" id="ARBA00023128"/>
    </source>
</evidence>
<dbReference type="PANTHER" id="PTHR12119">
    <property type="entry name" value="UBIQUINOL-CYTOCHROME C REDUCTASE COMPLEX UBIQUINONE-BINDING PROTEIN QP-C"/>
    <property type="match status" value="1"/>
</dbReference>
<evidence type="ECO:0000313" key="16">
    <source>
        <dbReference type="Proteomes" id="UP000002494"/>
    </source>
</evidence>
<dbReference type="SUPFAM" id="SSF81508">
    <property type="entry name" value="Ubiquinone-binding protein QP-C of cytochrome bc1 complex (Ubiquinol-cytochrome c reductase)"/>
    <property type="match status" value="1"/>
</dbReference>
<dbReference type="PANTHER" id="PTHR12119:SF2">
    <property type="entry name" value="CYTOCHROME B-C1 COMPLEX SUBUNIT 8"/>
    <property type="match status" value="1"/>
</dbReference>
<keyword evidence="16" id="KW-1185">Reference proteome</keyword>
<dbReference type="AGR" id="RGD:150343138"/>
<reference evidence="15" key="2">
    <citation type="submission" date="2025-08" db="UniProtKB">
        <authorList>
            <consortium name="Ensembl"/>
        </authorList>
    </citation>
    <scope>IDENTIFICATION</scope>
    <source>
        <strain evidence="15">Brown Norway</strain>
    </source>
</reference>